<keyword evidence="2" id="KW-1185">Reference proteome</keyword>
<accession>A0A4P2VLF5</accession>
<evidence type="ECO:0000313" key="1">
    <source>
        <dbReference type="EMBL" id="BBE41995.1"/>
    </source>
</evidence>
<dbReference type="AlphaFoldDB" id="A0A4P2VLF5"/>
<dbReference type="RefSeq" id="WP_174448277.1">
    <property type="nucleotide sequence ID" value="NZ_AP018732.1"/>
</dbReference>
<name>A0A4P2VLF5_9ARCH</name>
<dbReference type="EMBL" id="AP018732">
    <property type="protein sequence ID" value="BBE41995.1"/>
    <property type="molecule type" value="Genomic_DNA"/>
</dbReference>
<dbReference type="Proteomes" id="UP000509448">
    <property type="component" value="Chromosome"/>
</dbReference>
<sequence length="92" mass="10086">METLTPELYDVMVRIVGDKVKGIKVTRGSHNSGVQSRIHVSDVERFNELLSGARDSVGGTEVIGVLFGYVIYPDAKERAQKLGIHVVASCER</sequence>
<dbReference type="OrthoDB" id="372256at2157"/>
<organism evidence="1 2">
    <name type="scientific">Conexivisphaera calida</name>
    <dbReference type="NCBI Taxonomy" id="1874277"/>
    <lineage>
        <taxon>Archaea</taxon>
        <taxon>Nitrososphaerota</taxon>
        <taxon>Conexivisphaeria</taxon>
        <taxon>Conexivisphaerales</taxon>
        <taxon>Conexivisphaeraceae</taxon>
        <taxon>Conexivisphaera</taxon>
    </lineage>
</organism>
<gene>
    <name evidence="1" type="ORF">NAS2_0606</name>
</gene>
<evidence type="ECO:0000313" key="2">
    <source>
        <dbReference type="Proteomes" id="UP000509448"/>
    </source>
</evidence>
<reference evidence="1 2" key="1">
    <citation type="journal article" date="2019" name="ISME J.">
        <title>Isolation and characterization of a thermophilic sulfur- and iron-reducing thaumarchaeote from a terrestrial acidic hot spring.</title>
        <authorList>
            <person name="Kato S."/>
            <person name="Itoh T."/>
            <person name="Yuki M."/>
            <person name="Nagamori M."/>
            <person name="Ohnishi M."/>
            <person name="Uematsu K."/>
            <person name="Suzuki K."/>
            <person name="Takashina T."/>
            <person name="Ohkuma M."/>
        </authorList>
    </citation>
    <scope>NUCLEOTIDE SEQUENCE [LARGE SCALE GENOMIC DNA]</scope>
    <source>
        <strain evidence="1 2">NAS-02</strain>
    </source>
</reference>
<dbReference type="KEGG" id="ccai:NAS2_0606"/>
<proteinExistence type="predicted"/>
<dbReference type="GeneID" id="55584422"/>
<protein>
    <submittedName>
        <fullName evidence="1">Uncharacterized protein</fullName>
    </submittedName>
</protein>